<dbReference type="eggNOG" id="ENOG502ZTFH">
    <property type="taxonomic scope" value="Bacteria"/>
</dbReference>
<proteinExistence type="predicted"/>
<dbReference type="AlphaFoldDB" id="A0A073B6Q4"/>
<dbReference type="Proteomes" id="UP000031419">
    <property type="component" value="Unassembled WGS sequence"/>
</dbReference>
<organism evidence="2 3">
    <name type="scientific">Saccharopolyspora rectivirgula</name>
    <dbReference type="NCBI Taxonomy" id="28042"/>
    <lineage>
        <taxon>Bacteria</taxon>
        <taxon>Bacillati</taxon>
        <taxon>Actinomycetota</taxon>
        <taxon>Actinomycetes</taxon>
        <taxon>Pseudonocardiales</taxon>
        <taxon>Pseudonocardiaceae</taxon>
        <taxon>Saccharopolyspora</taxon>
    </lineage>
</organism>
<gene>
    <name evidence="2" type="ORF">GU90_16455</name>
</gene>
<comment type="caution">
    <text evidence="2">The sequence shown here is derived from an EMBL/GenBank/DDBJ whole genome shotgun (WGS) entry which is preliminary data.</text>
</comment>
<dbReference type="OrthoDB" id="5187677at2"/>
<evidence type="ECO:0000313" key="2">
    <source>
        <dbReference type="EMBL" id="KEI43349.1"/>
    </source>
</evidence>
<evidence type="ECO:0000256" key="1">
    <source>
        <dbReference type="SAM" id="Phobius"/>
    </source>
</evidence>
<feature type="transmembrane region" description="Helical" evidence="1">
    <location>
        <begin position="59"/>
        <end position="82"/>
    </location>
</feature>
<keyword evidence="1" id="KW-0472">Membrane</keyword>
<keyword evidence="3" id="KW-1185">Reference proteome</keyword>
<accession>A0A073B6Q4</accession>
<sequence length="209" mass="23811">MTSANHPAAPAAELEQLRAIARQWGRAAWAQPCEAIPFRWRKFDLKNFSGRQELGTLPLWYKLCWVFALPFMLVFVLIYSILNELWLAGDLKSEDGKTDRKLRPGLIQVRGTTKNSSATALIDNVKKAPRPLWLVFSQDHLAVLSFDKEDNEPRLVWRTDPSARVQLRHAVRNSIEITWPDRAGAAFYPTSEERAAVTEFLRAIRGGAR</sequence>
<protein>
    <submittedName>
        <fullName evidence="2">Uncharacterized protein</fullName>
    </submittedName>
</protein>
<dbReference type="EMBL" id="JNVU01000039">
    <property type="protein sequence ID" value="KEI43349.1"/>
    <property type="molecule type" value="Genomic_DNA"/>
</dbReference>
<keyword evidence="1" id="KW-1133">Transmembrane helix</keyword>
<dbReference type="RefSeq" id="WP_029722422.1">
    <property type="nucleotide sequence ID" value="NZ_JNVU01000039.1"/>
</dbReference>
<name>A0A073B6Q4_9PSEU</name>
<reference evidence="2 3" key="1">
    <citation type="submission" date="2014-06" db="EMBL/GenBank/DDBJ databases">
        <title>Saccharopolyspora rectivirgula DSM-43113 Genome sequencing.</title>
        <authorList>
            <person name="Barrera C."/>
            <person name="Millon L."/>
            <person name="Rognon B."/>
            <person name="Zaugg C."/>
            <person name="Monod M."/>
        </authorList>
    </citation>
    <scope>NUCLEOTIDE SEQUENCE [LARGE SCALE GENOMIC DNA]</scope>
    <source>
        <strain evidence="2 3">DSM 43113</strain>
    </source>
</reference>
<keyword evidence="1" id="KW-0812">Transmembrane</keyword>
<evidence type="ECO:0000313" key="3">
    <source>
        <dbReference type="Proteomes" id="UP000031419"/>
    </source>
</evidence>